<dbReference type="InterPro" id="IPR010451">
    <property type="entry name" value="Acetoacetate_decarboxylase"/>
</dbReference>
<accession>A0A540VTV2</accession>
<protein>
    <recommendedName>
        <fullName evidence="3">Acetoacetate decarboxylase</fullName>
    </recommendedName>
</protein>
<comment type="caution">
    <text evidence="1">The sequence shown here is derived from an EMBL/GenBank/DDBJ whole genome shotgun (WGS) entry which is preliminary data.</text>
</comment>
<evidence type="ECO:0008006" key="3">
    <source>
        <dbReference type="Google" id="ProtNLM"/>
    </source>
</evidence>
<reference evidence="1 2" key="1">
    <citation type="submission" date="2019-06" db="EMBL/GenBank/DDBJ databases">
        <title>Metagenome assembled Genome of Spiribacter salinus SL48-SHIP from the microbial mat of Salt Lake 48 (Novosibirsk region, Russia).</title>
        <authorList>
            <person name="Shipova A."/>
            <person name="Rozanov A.S."/>
            <person name="Bryanskaya A.V."/>
            <person name="Peltek S.E."/>
        </authorList>
    </citation>
    <scope>NUCLEOTIDE SEQUENCE [LARGE SCALE GENOMIC DNA]</scope>
    <source>
        <strain evidence="1">SL48-SHIP-2</strain>
    </source>
</reference>
<dbReference type="EMBL" id="VIFK01000020">
    <property type="protein sequence ID" value="TQF00188.1"/>
    <property type="molecule type" value="Genomic_DNA"/>
</dbReference>
<dbReference type="Pfam" id="PF06314">
    <property type="entry name" value="ADC"/>
    <property type="match status" value="1"/>
</dbReference>
<dbReference type="Proteomes" id="UP000315400">
    <property type="component" value="Unassembled WGS sequence"/>
</dbReference>
<dbReference type="GO" id="GO:0016829">
    <property type="term" value="F:lyase activity"/>
    <property type="evidence" value="ECO:0007669"/>
    <property type="project" value="InterPro"/>
</dbReference>
<evidence type="ECO:0000313" key="1">
    <source>
        <dbReference type="EMBL" id="TQF00188.1"/>
    </source>
</evidence>
<evidence type="ECO:0000313" key="2">
    <source>
        <dbReference type="Proteomes" id="UP000315400"/>
    </source>
</evidence>
<dbReference type="InterPro" id="IPR023375">
    <property type="entry name" value="ADC_dom_sf"/>
</dbReference>
<dbReference type="AlphaFoldDB" id="A0A540VTV2"/>
<dbReference type="SUPFAM" id="SSF160104">
    <property type="entry name" value="Acetoacetate decarboxylase-like"/>
    <property type="match status" value="1"/>
</dbReference>
<name>A0A540VTV2_9GAMM</name>
<proteinExistence type="predicted"/>
<dbReference type="Gene3D" id="2.40.400.10">
    <property type="entry name" value="Acetoacetate decarboxylase-like"/>
    <property type="match status" value="1"/>
</dbReference>
<sequence>MTWPYSTPHACPLYAELPYAYRGVRKVSVFCRCDAEALDRFLPPELERVSDVCEIFVMRAPDAGPLGSYDEAGLVIPVCYGDTVGAHVSLEYVTTDDSLCAGREIWGYPKKLATVDFEESADHQVDACVSRRDQSLIRVRFTPSGGEFEKPAMQPRLQIKTFARADGQGHDFYQVVHNQVQDINLRERYPGKADLELDGNDQDPLHRLSVQEVIGAELTVFDFLLTDGSIIAELSTGTSQNQ</sequence>
<gene>
    <name evidence="1" type="ORF">FKY71_04575</name>
</gene>
<organism evidence="1 2">
    <name type="scientific">Spiribacter salinus</name>
    <dbReference type="NCBI Taxonomy" id="1335746"/>
    <lineage>
        <taxon>Bacteria</taxon>
        <taxon>Pseudomonadati</taxon>
        <taxon>Pseudomonadota</taxon>
        <taxon>Gammaproteobacteria</taxon>
        <taxon>Chromatiales</taxon>
        <taxon>Ectothiorhodospiraceae</taxon>
        <taxon>Spiribacter</taxon>
    </lineage>
</organism>